<dbReference type="KEGG" id="sfc:Spiaf_2202"/>
<dbReference type="Pfam" id="PF26213">
    <property type="entry name" value="TYRAAT1_C"/>
    <property type="match status" value="1"/>
</dbReference>
<keyword evidence="1" id="KW-0560">Oxidoreductase</keyword>
<feature type="domain" description="Prephenate/arogenate dehydrogenase" evidence="3">
    <location>
        <begin position="1"/>
        <end position="263"/>
    </location>
</feature>
<dbReference type="InterPro" id="IPR045011">
    <property type="entry name" value="TYRAAT1/2"/>
</dbReference>
<evidence type="ECO:0000313" key="4">
    <source>
        <dbReference type="EMBL" id="AFG38238.1"/>
    </source>
</evidence>
<dbReference type="GO" id="GO:0008977">
    <property type="term" value="F:prephenate dehydrogenase (NAD+) activity"/>
    <property type="evidence" value="ECO:0007669"/>
    <property type="project" value="InterPro"/>
</dbReference>
<feature type="region of interest" description="Disordered" evidence="2">
    <location>
        <begin position="242"/>
        <end position="263"/>
    </location>
</feature>
<dbReference type="GO" id="GO:0006571">
    <property type="term" value="P:tyrosine biosynthetic process"/>
    <property type="evidence" value="ECO:0007669"/>
    <property type="project" value="InterPro"/>
</dbReference>
<dbReference type="PANTHER" id="PTHR43207:SF6">
    <property type="entry name" value="OS06G0542200 PROTEIN"/>
    <property type="match status" value="1"/>
</dbReference>
<gene>
    <name evidence="4" type="ordered locus">Spiaf_2202</name>
</gene>
<evidence type="ECO:0000256" key="1">
    <source>
        <dbReference type="ARBA" id="ARBA00023002"/>
    </source>
</evidence>
<keyword evidence="5" id="KW-1185">Reference proteome</keyword>
<sequence length="263" mass="28583">MQIGVIGLGRFGMFWAQLLAQEAEAVYAWNRTPRALPAGVLPLGDADYQRLDIVFLCTSIASVGSVAETIASRLHPRTIVADTCSVKVEPLADLDRVIPAENPLLGTHPMFGPDSARNGADGLPMVFSPVRIAPDQLAMVQDFFRKYQLDQLVMTPEEHDREAAYTQGITHFIGRVLKDLDLKPSPIATLGYTRLLQVMEQTCNDPWSLFMDLQQRNPYTAAMRRDIRVSLDRTLQLLGDSDAGGDAAANAGPGADSGAASSD</sequence>
<dbReference type="HOGENOM" id="CLU_036672_3_0_12"/>
<name>H9UL45_SPIAZ</name>
<dbReference type="InterPro" id="IPR008927">
    <property type="entry name" value="6-PGluconate_DH-like_C_sf"/>
</dbReference>
<dbReference type="PATRIC" id="fig|889378.3.peg.2178"/>
<dbReference type="PANTHER" id="PTHR43207">
    <property type="entry name" value="AROGENATE DEHYDROGENASE-RELATED"/>
    <property type="match status" value="1"/>
</dbReference>
<evidence type="ECO:0000256" key="2">
    <source>
        <dbReference type="SAM" id="MobiDB-lite"/>
    </source>
</evidence>
<dbReference type="GO" id="GO:0070403">
    <property type="term" value="F:NAD+ binding"/>
    <property type="evidence" value="ECO:0007669"/>
    <property type="project" value="InterPro"/>
</dbReference>
<dbReference type="Gene3D" id="3.40.50.720">
    <property type="entry name" value="NAD(P)-binding Rossmann-like Domain"/>
    <property type="match status" value="1"/>
</dbReference>
<dbReference type="GO" id="GO:0004665">
    <property type="term" value="F:prephenate dehydrogenase (NADP+) activity"/>
    <property type="evidence" value="ECO:0007669"/>
    <property type="project" value="InterPro"/>
</dbReference>
<dbReference type="RefSeq" id="WP_014456221.1">
    <property type="nucleotide sequence ID" value="NC_017098.1"/>
</dbReference>
<dbReference type="SUPFAM" id="SSF48179">
    <property type="entry name" value="6-phosphogluconate dehydrogenase C-terminal domain-like"/>
    <property type="match status" value="1"/>
</dbReference>
<dbReference type="InterPro" id="IPR059064">
    <property type="entry name" value="TYRAAT2_C"/>
</dbReference>
<dbReference type="Pfam" id="PF02153">
    <property type="entry name" value="PDH_N"/>
    <property type="match status" value="1"/>
</dbReference>
<dbReference type="SUPFAM" id="SSF51735">
    <property type="entry name" value="NAD(P)-binding Rossmann-fold domains"/>
    <property type="match status" value="1"/>
</dbReference>
<dbReference type="STRING" id="889378.Spiaf_2202"/>
<dbReference type="EMBL" id="CP003282">
    <property type="protein sequence ID" value="AFG38238.1"/>
    <property type="molecule type" value="Genomic_DNA"/>
</dbReference>
<evidence type="ECO:0000313" key="5">
    <source>
        <dbReference type="Proteomes" id="UP000007383"/>
    </source>
</evidence>
<evidence type="ECO:0000259" key="3">
    <source>
        <dbReference type="PROSITE" id="PS51176"/>
    </source>
</evidence>
<dbReference type="eggNOG" id="COG0287">
    <property type="taxonomic scope" value="Bacteria"/>
</dbReference>
<protein>
    <submittedName>
        <fullName evidence="4">Prephenate dehydrogenase</fullName>
    </submittedName>
</protein>
<dbReference type="InterPro" id="IPR046826">
    <property type="entry name" value="PDH_N"/>
</dbReference>
<dbReference type="PROSITE" id="PS51176">
    <property type="entry name" value="PDH_ADH"/>
    <property type="match status" value="1"/>
</dbReference>
<dbReference type="Proteomes" id="UP000007383">
    <property type="component" value="Chromosome"/>
</dbReference>
<dbReference type="InterPro" id="IPR003099">
    <property type="entry name" value="Prephen_DH"/>
</dbReference>
<dbReference type="InterPro" id="IPR036291">
    <property type="entry name" value="NAD(P)-bd_dom_sf"/>
</dbReference>
<dbReference type="OrthoDB" id="9802008at2"/>
<dbReference type="AlphaFoldDB" id="H9UL45"/>
<dbReference type="GO" id="GO:0033730">
    <property type="term" value="F:arogenate dehydrogenase (NADP+) activity"/>
    <property type="evidence" value="ECO:0007669"/>
    <property type="project" value="InterPro"/>
</dbReference>
<accession>H9UL45</accession>
<organism evidence="4 5">
    <name type="scientific">Spirochaeta africana (strain ATCC 700263 / DSM 8902 / Z-7692)</name>
    <dbReference type="NCBI Taxonomy" id="889378"/>
    <lineage>
        <taxon>Bacteria</taxon>
        <taxon>Pseudomonadati</taxon>
        <taxon>Spirochaetota</taxon>
        <taxon>Spirochaetia</taxon>
        <taxon>Spirochaetales</taxon>
        <taxon>Spirochaetaceae</taxon>
        <taxon>Spirochaeta</taxon>
    </lineage>
</organism>
<proteinExistence type="predicted"/>
<reference evidence="5" key="1">
    <citation type="journal article" date="2013" name="Stand. Genomic Sci.">
        <title>Complete genome sequence of the halophilic bacterium Spirochaeta africana type strain (Z-7692(T)) from the alkaline Lake Magadi in the East African Rift.</title>
        <authorList>
            <person name="Liolos K."/>
            <person name="Abt B."/>
            <person name="Scheuner C."/>
            <person name="Teshima H."/>
            <person name="Held B."/>
            <person name="Lapidus A."/>
            <person name="Nolan M."/>
            <person name="Lucas S."/>
            <person name="Deshpande S."/>
            <person name="Cheng J.F."/>
            <person name="Tapia R."/>
            <person name="Goodwin L.A."/>
            <person name="Pitluck S."/>
            <person name="Pagani I."/>
            <person name="Ivanova N."/>
            <person name="Mavromatis K."/>
            <person name="Mikhailova N."/>
            <person name="Huntemann M."/>
            <person name="Pati A."/>
            <person name="Chen A."/>
            <person name="Palaniappan K."/>
            <person name="Land M."/>
            <person name="Rohde M."/>
            <person name="Tindall B.J."/>
            <person name="Detter J.C."/>
            <person name="Goker M."/>
            <person name="Bristow J."/>
            <person name="Eisen J.A."/>
            <person name="Markowitz V."/>
            <person name="Hugenholtz P."/>
            <person name="Woyke T."/>
            <person name="Klenk H.P."/>
            <person name="Kyrpides N.C."/>
        </authorList>
    </citation>
    <scope>NUCLEOTIDE SEQUENCE</scope>
    <source>
        <strain evidence="5">ATCC 700263 / DSM 8902 / Z-7692</strain>
    </source>
</reference>